<dbReference type="NCBIfam" id="TIGR00229">
    <property type="entry name" value="sensory_box"/>
    <property type="match status" value="3"/>
</dbReference>
<feature type="domain" description="PAC" evidence="15">
    <location>
        <begin position="431"/>
        <end position="482"/>
    </location>
</feature>
<dbReference type="SMART" id="SM00086">
    <property type="entry name" value="PAC"/>
    <property type="match status" value="3"/>
</dbReference>
<comment type="catalytic activity">
    <reaction evidence="1">
        <text>ATP + protein L-histidine = ADP + protein N-phospho-L-histidine.</text>
        <dbReference type="EC" id="2.7.13.3"/>
    </reaction>
</comment>
<evidence type="ECO:0000313" key="16">
    <source>
        <dbReference type="EMBL" id="RTR17854.1"/>
    </source>
</evidence>
<dbReference type="RefSeq" id="WP_126617674.1">
    <property type="nucleotide sequence ID" value="NZ_JBHUCY010000015.1"/>
</dbReference>
<evidence type="ECO:0000256" key="6">
    <source>
        <dbReference type="ARBA" id="ARBA00022741"/>
    </source>
</evidence>
<keyword evidence="12" id="KW-1133">Transmembrane helix</keyword>
<evidence type="ECO:0000256" key="2">
    <source>
        <dbReference type="ARBA" id="ARBA00004370"/>
    </source>
</evidence>
<dbReference type="PROSITE" id="PS50112">
    <property type="entry name" value="PAS"/>
    <property type="match status" value="2"/>
</dbReference>
<evidence type="ECO:0000256" key="11">
    <source>
        <dbReference type="SAM" id="MobiDB-lite"/>
    </source>
</evidence>
<evidence type="ECO:0000259" key="13">
    <source>
        <dbReference type="PROSITE" id="PS50109"/>
    </source>
</evidence>
<dbReference type="Pfam" id="PF00512">
    <property type="entry name" value="HisKA"/>
    <property type="match status" value="1"/>
</dbReference>
<keyword evidence="9" id="KW-0902">Two-component regulatory system</keyword>
<sequence length="991" mass="108133">MPETPESGTGSAQEPRSFGWRLSGGTPLPSGGRGGVMGRVVAWRVGLLAAVIGGIALVAFEDLRRARDRATEDALRQTRNLAITLEADALNTIRSADQSLLALIESLGARHPAPLPAVVPTVPDSGSQGGSIPTVRSLLVADQEGVVRFNTGASTITRVQGLDLFETPRATRTDTLHLSTPFRDGNGDGWRIAVSRRLTGPDGHFAGVAAAIIDLRRFTRFYASLDIGRQGFITLWHEDGAVLANSRPNVPTESDPYANARFLPRYTDGLQTHTLTGVSSYDGEDRVGTVRAVEGLPLHVLVRMSSVDYLASWRADLWRRVAETAVMTGLLIALAVQLLRHLGRLEKTTKALRASERQSQALFNSSFQIMGLLSPDGLVVALNQPACALANLPPEAVIGRPAWEFRGWARTPEIAAQFRHSIETAASGQFVRYETDVHTADGVRIMDVSIKPVFDEAGHVVLMVTEARDITERKRFENSLRESEARLRSYLDAAMEGFFISDESGRCVDVNPAGCQTLGYSLDEILNRRVLDLIALDHPMGPSSADGFRTCKRTGVFRGEMALRHRNGATLRVEVNAVRLDNGLYLGVTRDVTERRLAEEALSASTARLSALVHALPDLVFILDDEGRYREIFANSDALLVLPVQQMIGRRAEEVLPDWRGRQLMDSLRRTLSTGQPQRMEYQLTVQAGLRWFEARTQKLADDFGARPSVLMLVRDITERIEAEDRLAAAKEQAEAANRAKSAFLATMSHELRTPLNAIIGFSDIMLHELFGPLGNPRYHDYARHVQNSGRHLLELINDVLDMSKLEAGRFTLDEQWIDLADALDSCRALSILPAERGQVQLTVTIPPDLPRLYADERAVRQVLLNVMANAVKFTPSGGRVEVQVEVCCGGGSGEAQGDLVVTVRDTGIGIAPDALATIAEPFQQADSSIARRFGGSGLGLSISRNLIDLHGGKLTIDSDLDRGTTVRILFPAARVERAAMATVADPSPPA</sequence>
<dbReference type="InterPro" id="IPR003661">
    <property type="entry name" value="HisK_dim/P_dom"/>
</dbReference>
<accession>A0A3S0IDK0</accession>
<dbReference type="Proteomes" id="UP000277007">
    <property type="component" value="Unassembled WGS sequence"/>
</dbReference>
<reference evidence="16 17" key="1">
    <citation type="submission" date="2018-12" db="EMBL/GenBank/DDBJ databases">
        <authorList>
            <person name="Yang Y."/>
        </authorList>
    </citation>
    <scope>NUCLEOTIDE SEQUENCE [LARGE SCALE GENOMIC DNA]</scope>
    <source>
        <strain evidence="16 17">L-25-5w-1</strain>
    </source>
</reference>
<dbReference type="SMART" id="SM00388">
    <property type="entry name" value="HisKA"/>
    <property type="match status" value="1"/>
</dbReference>
<dbReference type="InterPro" id="IPR035965">
    <property type="entry name" value="PAS-like_dom_sf"/>
</dbReference>
<protein>
    <recommendedName>
        <fullName evidence="3">histidine kinase</fullName>
        <ecNumber evidence="3">2.7.13.3</ecNumber>
    </recommendedName>
</protein>
<feature type="domain" description="PAC" evidence="15">
    <location>
        <begin position="676"/>
        <end position="729"/>
    </location>
</feature>
<name>A0A3S0IDK0_9PROT</name>
<dbReference type="CDD" id="cd16922">
    <property type="entry name" value="HATPase_EvgS-ArcB-TorS-like"/>
    <property type="match status" value="1"/>
</dbReference>
<dbReference type="Pfam" id="PF08448">
    <property type="entry name" value="PAS_4"/>
    <property type="match status" value="2"/>
</dbReference>
<dbReference type="SUPFAM" id="SSF55874">
    <property type="entry name" value="ATPase domain of HSP90 chaperone/DNA topoisomerase II/histidine kinase"/>
    <property type="match status" value="1"/>
</dbReference>
<evidence type="ECO:0000259" key="14">
    <source>
        <dbReference type="PROSITE" id="PS50112"/>
    </source>
</evidence>
<dbReference type="InterPro" id="IPR004358">
    <property type="entry name" value="Sig_transdc_His_kin-like_C"/>
</dbReference>
<dbReference type="EMBL" id="RXMA01000017">
    <property type="protein sequence ID" value="RTR17854.1"/>
    <property type="molecule type" value="Genomic_DNA"/>
</dbReference>
<feature type="transmembrane region" description="Helical" evidence="12">
    <location>
        <begin position="41"/>
        <end position="60"/>
    </location>
</feature>
<dbReference type="GO" id="GO:0000155">
    <property type="term" value="F:phosphorelay sensor kinase activity"/>
    <property type="evidence" value="ECO:0007669"/>
    <property type="project" value="InterPro"/>
</dbReference>
<evidence type="ECO:0000256" key="9">
    <source>
        <dbReference type="ARBA" id="ARBA00023012"/>
    </source>
</evidence>
<dbReference type="AlphaFoldDB" id="A0A3S0IDK0"/>
<comment type="subcellular location">
    <subcellularLocation>
        <location evidence="2">Membrane</location>
    </subcellularLocation>
</comment>
<evidence type="ECO:0000256" key="5">
    <source>
        <dbReference type="ARBA" id="ARBA00022679"/>
    </source>
</evidence>
<feature type="region of interest" description="Disordered" evidence="11">
    <location>
        <begin position="1"/>
        <end position="33"/>
    </location>
</feature>
<dbReference type="Gene3D" id="3.30.450.20">
    <property type="entry name" value="PAS domain"/>
    <property type="match status" value="5"/>
</dbReference>
<dbReference type="Gene3D" id="3.30.565.10">
    <property type="entry name" value="Histidine kinase-like ATPase, C-terminal domain"/>
    <property type="match status" value="1"/>
</dbReference>
<dbReference type="InterPro" id="IPR036890">
    <property type="entry name" value="HATPase_C_sf"/>
</dbReference>
<dbReference type="InterPro" id="IPR003594">
    <property type="entry name" value="HATPase_dom"/>
</dbReference>
<keyword evidence="7" id="KW-0418">Kinase</keyword>
<dbReference type="PROSITE" id="PS50109">
    <property type="entry name" value="HIS_KIN"/>
    <property type="match status" value="1"/>
</dbReference>
<dbReference type="CDD" id="cd12915">
    <property type="entry name" value="PDC2_DGC_like"/>
    <property type="match status" value="1"/>
</dbReference>
<dbReference type="SUPFAM" id="SSF47384">
    <property type="entry name" value="Homodimeric domain of signal transducing histidine kinase"/>
    <property type="match status" value="1"/>
</dbReference>
<keyword evidence="8" id="KW-0067">ATP-binding</keyword>
<dbReference type="SMART" id="SM00091">
    <property type="entry name" value="PAS"/>
    <property type="match status" value="3"/>
</dbReference>
<keyword evidence="10 12" id="KW-0472">Membrane</keyword>
<feature type="domain" description="PAS" evidence="14">
    <location>
        <begin position="605"/>
        <end position="675"/>
    </location>
</feature>
<keyword evidence="6" id="KW-0547">Nucleotide-binding</keyword>
<proteinExistence type="predicted"/>
<dbReference type="Pfam" id="PF13426">
    <property type="entry name" value="PAS_9"/>
    <property type="match status" value="1"/>
</dbReference>
<keyword evidence="4" id="KW-0597">Phosphoprotein</keyword>
<organism evidence="16 17">
    <name type="scientific">Azospirillum griseum</name>
    <dbReference type="NCBI Taxonomy" id="2496639"/>
    <lineage>
        <taxon>Bacteria</taxon>
        <taxon>Pseudomonadati</taxon>
        <taxon>Pseudomonadota</taxon>
        <taxon>Alphaproteobacteria</taxon>
        <taxon>Rhodospirillales</taxon>
        <taxon>Azospirillaceae</taxon>
        <taxon>Azospirillum</taxon>
    </lineage>
</organism>
<feature type="domain" description="PAC" evidence="15">
    <location>
        <begin position="557"/>
        <end position="604"/>
    </location>
</feature>
<evidence type="ECO:0000256" key="12">
    <source>
        <dbReference type="SAM" id="Phobius"/>
    </source>
</evidence>
<feature type="domain" description="Histidine kinase" evidence="13">
    <location>
        <begin position="747"/>
        <end position="975"/>
    </location>
</feature>
<keyword evidence="12" id="KW-0812">Transmembrane</keyword>
<evidence type="ECO:0000256" key="10">
    <source>
        <dbReference type="ARBA" id="ARBA00023136"/>
    </source>
</evidence>
<feature type="compositionally biased region" description="Polar residues" evidence="11">
    <location>
        <begin position="1"/>
        <end position="14"/>
    </location>
</feature>
<feature type="domain" description="PAS" evidence="14">
    <location>
        <begin position="483"/>
        <end position="539"/>
    </location>
</feature>
<gene>
    <name evidence="16" type="ORF">EJ903_17140</name>
</gene>
<dbReference type="CDD" id="cd00082">
    <property type="entry name" value="HisKA"/>
    <property type="match status" value="1"/>
</dbReference>
<dbReference type="GO" id="GO:0016020">
    <property type="term" value="C:membrane"/>
    <property type="evidence" value="ECO:0007669"/>
    <property type="project" value="UniProtKB-SubCell"/>
</dbReference>
<dbReference type="InterPro" id="IPR000014">
    <property type="entry name" value="PAS"/>
</dbReference>
<dbReference type="PANTHER" id="PTHR43047">
    <property type="entry name" value="TWO-COMPONENT HISTIDINE PROTEIN KINASE"/>
    <property type="match status" value="1"/>
</dbReference>
<dbReference type="InterPro" id="IPR005467">
    <property type="entry name" value="His_kinase_dom"/>
</dbReference>
<dbReference type="CDD" id="cd18773">
    <property type="entry name" value="PDC1_HK_sensor"/>
    <property type="match status" value="1"/>
</dbReference>
<dbReference type="GO" id="GO:0005524">
    <property type="term" value="F:ATP binding"/>
    <property type="evidence" value="ECO:0007669"/>
    <property type="project" value="UniProtKB-KW"/>
</dbReference>
<dbReference type="SMART" id="SM00387">
    <property type="entry name" value="HATPase_c"/>
    <property type="match status" value="1"/>
</dbReference>
<dbReference type="InterPro" id="IPR000700">
    <property type="entry name" value="PAS-assoc_C"/>
</dbReference>
<evidence type="ECO:0000256" key="8">
    <source>
        <dbReference type="ARBA" id="ARBA00022840"/>
    </source>
</evidence>
<keyword evidence="5" id="KW-0808">Transferase</keyword>
<evidence type="ECO:0000256" key="1">
    <source>
        <dbReference type="ARBA" id="ARBA00000085"/>
    </source>
</evidence>
<dbReference type="CDD" id="cd00130">
    <property type="entry name" value="PAS"/>
    <property type="match status" value="3"/>
</dbReference>
<dbReference type="PANTHER" id="PTHR43047:SF64">
    <property type="entry name" value="HISTIDINE KINASE CONTAINING CHEY-HOMOLOGOUS RECEIVER DOMAIN AND PAS DOMAIN-RELATED"/>
    <property type="match status" value="1"/>
</dbReference>
<keyword evidence="17" id="KW-1185">Reference proteome</keyword>
<dbReference type="FunFam" id="1.10.287.130:FF:000038">
    <property type="entry name" value="Sensory transduction histidine kinase"/>
    <property type="match status" value="1"/>
</dbReference>
<evidence type="ECO:0000259" key="15">
    <source>
        <dbReference type="PROSITE" id="PS50113"/>
    </source>
</evidence>
<dbReference type="InterPro" id="IPR013656">
    <property type="entry name" value="PAS_4"/>
</dbReference>
<dbReference type="SUPFAM" id="SSF55785">
    <property type="entry name" value="PYP-like sensor domain (PAS domain)"/>
    <property type="match status" value="3"/>
</dbReference>
<dbReference type="InterPro" id="IPR001610">
    <property type="entry name" value="PAC"/>
</dbReference>
<evidence type="ECO:0000256" key="7">
    <source>
        <dbReference type="ARBA" id="ARBA00022777"/>
    </source>
</evidence>
<dbReference type="EC" id="2.7.13.3" evidence="3"/>
<evidence type="ECO:0000256" key="3">
    <source>
        <dbReference type="ARBA" id="ARBA00012438"/>
    </source>
</evidence>
<dbReference type="InterPro" id="IPR036097">
    <property type="entry name" value="HisK_dim/P_sf"/>
</dbReference>
<evidence type="ECO:0000313" key="17">
    <source>
        <dbReference type="Proteomes" id="UP000277007"/>
    </source>
</evidence>
<dbReference type="OrthoDB" id="8477265at2"/>
<comment type="caution">
    <text evidence="16">The sequence shown here is derived from an EMBL/GenBank/DDBJ whole genome shotgun (WGS) entry which is preliminary data.</text>
</comment>
<dbReference type="PROSITE" id="PS50113">
    <property type="entry name" value="PAC"/>
    <property type="match status" value="3"/>
</dbReference>
<feature type="compositionally biased region" description="Low complexity" evidence="11">
    <location>
        <begin position="21"/>
        <end position="30"/>
    </location>
</feature>
<dbReference type="Gene3D" id="1.10.287.130">
    <property type="match status" value="1"/>
</dbReference>
<evidence type="ECO:0000256" key="4">
    <source>
        <dbReference type="ARBA" id="ARBA00022553"/>
    </source>
</evidence>
<dbReference type="PRINTS" id="PR00344">
    <property type="entry name" value="BCTRLSENSOR"/>
</dbReference>
<dbReference type="Pfam" id="PF02518">
    <property type="entry name" value="HATPase_c"/>
    <property type="match status" value="1"/>
</dbReference>